<dbReference type="PANTHER" id="PTHR11601:SF36">
    <property type="entry name" value="CYSTEINE DESULFURASE NIFS-RELATED"/>
    <property type="match status" value="1"/>
</dbReference>
<dbReference type="EMBL" id="ASJR01000008">
    <property type="protein sequence ID" value="ERP31965.1"/>
    <property type="molecule type" value="Genomic_DNA"/>
</dbReference>
<dbReference type="InterPro" id="IPR015424">
    <property type="entry name" value="PyrdxlP-dep_Trfase"/>
</dbReference>
<dbReference type="eggNOG" id="COG1104">
    <property type="taxonomic scope" value="Bacteria"/>
</dbReference>
<dbReference type="PANTHER" id="PTHR11601">
    <property type="entry name" value="CYSTEINE DESULFURYLASE FAMILY MEMBER"/>
    <property type="match status" value="1"/>
</dbReference>
<comment type="caution">
    <text evidence="4">The sequence shown here is derived from an EMBL/GenBank/DDBJ whole genome shotgun (WGS) entry which is preliminary data.</text>
</comment>
<dbReference type="OrthoDB" id="370492at2"/>
<dbReference type="InterPro" id="IPR015421">
    <property type="entry name" value="PyrdxlP-dep_Trfase_major"/>
</dbReference>
<proteinExistence type="predicted"/>
<evidence type="ECO:0000313" key="5">
    <source>
        <dbReference type="Proteomes" id="UP000017148"/>
    </source>
</evidence>
<evidence type="ECO:0000313" key="4">
    <source>
        <dbReference type="EMBL" id="ERP31965.1"/>
    </source>
</evidence>
<protein>
    <submittedName>
        <fullName evidence="4">Carbon-sulfur lyase</fullName>
    </submittedName>
</protein>
<organism evidence="4 5">
    <name type="scientific">Chitinivibrio alkaliphilus ACht1</name>
    <dbReference type="NCBI Taxonomy" id="1313304"/>
    <lineage>
        <taxon>Bacteria</taxon>
        <taxon>Pseudomonadati</taxon>
        <taxon>Fibrobacterota</taxon>
        <taxon>Chitinivibrionia</taxon>
        <taxon>Chitinivibrionales</taxon>
        <taxon>Chitinivibrionaceae</taxon>
        <taxon>Chitinivibrio</taxon>
    </lineage>
</organism>
<dbReference type="Proteomes" id="UP000017148">
    <property type="component" value="Unassembled WGS sequence"/>
</dbReference>
<keyword evidence="4" id="KW-0456">Lyase</keyword>
<dbReference type="Pfam" id="PF00266">
    <property type="entry name" value="Aminotran_5"/>
    <property type="match status" value="1"/>
</dbReference>
<name>U7DC24_9BACT</name>
<evidence type="ECO:0000256" key="1">
    <source>
        <dbReference type="ARBA" id="ARBA00001933"/>
    </source>
</evidence>
<comment type="cofactor">
    <cofactor evidence="1">
        <name>pyridoxal 5'-phosphate</name>
        <dbReference type="ChEBI" id="CHEBI:597326"/>
    </cofactor>
</comment>
<dbReference type="RefSeq" id="WP_022636666.1">
    <property type="nucleotide sequence ID" value="NZ_ASJR01000008.1"/>
</dbReference>
<evidence type="ECO:0000259" key="3">
    <source>
        <dbReference type="Pfam" id="PF00266"/>
    </source>
</evidence>
<dbReference type="STRING" id="1313304.CALK_1187"/>
<dbReference type="AlphaFoldDB" id="U7DC24"/>
<gene>
    <name evidence="4" type="ORF">CALK_1187</name>
</gene>
<feature type="domain" description="Aminotransferase class V" evidence="3">
    <location>
        <begin position="23"/>
        <end position="368"/>
    </location>
</feature>
<dbReference type="InterPro" id="IPR015422">
    <property type="entry name" value="PyrdxlP-dep_Trfase_small"/>
</dbReference>
<reference evidence="4 5" key="1">
    <citation type="journal article" date="2013" name="Environ. Microbiol.">
        <title>Genome analysis of Chitinivibrio alkaliphilus gen. nov., sp. nov., a novel extremely haloalkaliphilic anaerobic chitinolytic bacterium from the candidate phylum Termite Group 3.</title>
        <authorList>
            <person name="Sorokin D.Y."/>
            <person name="Gumerov V.M."/>
            <person name="Rakitin A.L."/>
            <person name="Beletsky A.V."/>
            <person name="Damste J.S."/>
            <person name="Muyzer G."/>
            <person name="Mardanov A.V."/>
            <person name="Ravin N.V."/>
        </authorList>
    </citation>
    <scope>NUCLEOTIDE SEQUENCE [LARGE SCALE GENOMIC DNA]</scope>
    <source>
        <strain evidence="4 5">ACht1</strain>
    </source>
</reference>
<sequence>MGCDCRVRRGLLSKTYTLQKGDVYFDHAAASQVTPEVIGVYERALRSLWANPSSQHGAGVLVYKALDDVCTTLSRLFSRGRRWYFGESSSRLMHLFMQYCSVDSLIVPVTGHRSFQQAGQKVHTVGVLPTGEIDLVLLEELLSRTTSALLLYAPVHHETGVVQPVRKIYALAQKYDCLICLDAVQTVTRLGHHEWEPYGHAFFCSSYKVGAPPGAALLGVDPTLAFSPPLHDASLEWSLFSGSVNAPAVCAFAKALSLHMSQEERVLQELGTLTREARSILSDLGPCMVFETPKKCITGILCITLPDIDDVEDLLLFLSSRRIYLSRFSACDWDLSKPSRVLTAMGVPPERAKKSLRLSLSRNNQRSDFFILKKALREAFSQGL</sequence>
<keyword evidence="2" id="KW-0663">Pyridoxal phosphate</keyword>
<dbReference type="GO" id="GO:0016829">
    <property type="term" value="F:lyase activity"/>
    <property type="evidence" value="ECO:0007669"/>
    <property type="project" value="UniProtKB-KW"/>
</dbReference>
<evidence type="ECO:0000256" key="2">
    <source>
        <dbReference type="ARBA" id="ARBA00022898"/>
    </source>
</evidence>
<dbReference type="Gene3D" id="3.90.1150.10">
    <property type="entry name" value="Aspartate Aminotransferase, domain 1"/>
    <property type="match status" value="1"/>
</dbReference>
<dbReference type="SUPFAM" id="SSF53383">
    <property type="entry name" value="PLP-dependent transferases"/>
    <property type="match status" value="1"/>
</dbReference>
<dbReference type="InterPro" id="IPR000192">
    <property type="entry name" value="Aminotrans_V_dom"/>
</dbReference>
<keyword evidence="5" id="KW-1185">Reference proteome</keyword>
<accession>U7DC24</accession>
<dbReference type="Gene3D" id="3.40.640.10">
    <property type="entry name" value="Type I PLP-dependent aspartate aminotransferase-like (Major domain)"/>
    <property type="match status" value="1"/>
</dbReference>